<accession>A0A1G1WCK2</accession>
<evidence type="ECO:0000313" key="3">
    <source>
        <dbReference type="Proteomes" id="UP000176389"/>
    </source>
</evidence>
<dbReference type="InterPro" id="IPR019554">
    <property type="entry name" value="Soluble_ligand-bd"/>
</dbReference>
<dbReference type="GO" id="GO:0015627">
    <property type="term" value="C:type II protein secretion system complex"/>
    <property type="evidence" value="ECO:0007669"/>
    <property type="project" value="TreeGrafter"/>
</dbReference>
<reference evidence="2 3" key="1">
    <citation type="journal article" date="2016" name="Nat. Commun.">
        <title>Thousands of microbial genomes shed light on interconnected biogeochemical processes in an aquifer system.</title>
        <authorList>
            <person name="Anantharaman K."/>
            <person name="Brown C.T."/>
            <person name="Hug L.A."/>
            <person name="Sharon I."/>
            <person name="Castelle C.J."/>
            <person name="Probst A.J."/>
            <person name="Thomas B.C."/>
            <person name="Singh A."/>
            <person name="Wilkins M.J."/>
            <person name="Karaoz U."/>
            <person name="Brodie E.L."/>
            <person name="Williams K.H."/>
            <person name="Hubbard S.S."/>
            <person name="Banfield J.F."/>
        </authorList>
    </citation>
    <scope>NUCLEOTIDE SEQUENCE [LARGE SCALE GENOMIC DNA]</scope>
</reference>
<name>A0A1G1WCK2_9BACT</name>
<organism evidence="2 3">
    <name type="scientific">Candidatus Woykebacteria bacterium RBG_16_43_9</name>
    <dbReference type="NCBI Taxonomy" id="1802596"/>
    <lineage>
        <taxon>Bacteria</taxon>
        <taxon>Candidatus Woykeibacteriota</taxon>
    </lineage>
</organism>
<dbReference type="Pfam" id="PF10531">
    <property type="entry name" value="SLBB"/>
    <property type="match status" value="1"/>
</dbReference>
<dbReference type="EMBL" id="MHCS01000047">
    <property type="protein sequence ID" value="OGY25361.1"/>
    <property type="molecule type" value="Genomic_DNA"/>
</dbReference>
<protein>
    <recommendedName>
        <fullName evidence="1">Soluble ligand binding domain-containing protein</fullName>
    </recommendedName>
</protein>
<evidence type="ECO:0000313" key="2">
    <source>
        <dbReference type="EMBL" id="OGY25361.1"/>
    </source>
</evidence>
<dbReference type="PANTHER" id="PTHR21180:SF32">
    <property type="entry name" value="ENDONUCLEASE_EXONUCLEASE_PHOSPHATASE FAMILY DOMAIN-CONTAINING PROTEIN 1"/>
    <property type="match status" value="1"/>
</dbReference>
<proteinExistence type="predicted"/>
<evidence type="ECO:0000259" key="1">
    <source>
        <dbReference type="Pfam" id="PF10531"/>
    </source>
</evidence>
<gene>
    <name evidence="2" type="ORF">A2Z11_00680</name>
</gene>
<dbReference type="InterPro" id="IPR051675">
    <property type="entry name" value="Endo/Exo/Phosphatase_dom_1"/>
</dbReference>
<feature type="domain" description="Soluble ligand binding" evidence="1">
    <location>
        <begin position="65"/>
        <end position="102"/>
    </location>
</feature>
<dbReference type="Pfam" id="PF12836">
    <property type="entry name" value="HHH_3"/>
    <property type="match status" value="1"/>
</dbReference>
<dbReference type="SUPFAM" id="SSF81585">
    <property type="entry name" value="PsbU/PolX domain-like"/>
    <property type="match status" value="1"/>
</dbReference>
<dbReference type="AlphaFoldDB" id="A0A1G1WCK2"/>
<dbReference type="PANTHER" id="PTHR21180">
    <property type="entry name" value="ENDONUCLEASE/EXONUCLEASE/PHOSPHATASE FAMILY DOMAIN-CONTAINING PROTEIN 1"/>
    <property type="match status" value="1"/>
</dbReference>
<comment type="caution">
    <text evidence="2">The sequence shown here is derived from an EMBL/GenBank/DDBJ whole genome shotgun (WGS) entry which is preliminary data.</text>
</comment>
<dbReference type="Proteomes" id="UP000176389">
    <property type="component" value="Unassembled WGS sequence"/>
</dbReference>
<sequence length="204" mass="21904">MNWRKNKLFKKILRQAAKFQTSIILALIGTALIGAGLSASNIFKNSAQPQFVPAEQNMSNDEKIVIDISGAIKNPGIYKLESGSRVDDAIRKAGGLSKDADRAWISKNINLAGKLVDAQKIYIPKEGESGSVSGVSQGSTNNISSKININTATEAELDSLPGIGEVRTGKIIANRPYSSIEELVTKKVLGEGTFEKIKSQITTN</sequence>
<dbReference type="GO" id="GO:0015628">
    <property type="term" value="P:protein secretion by the type II secretion system"/>
    <property type="evidence" value="ECO:0007669"/>
    <property type="project" value="TreeGrafter"/>
</dbReference>
<dbReference type="STRING" id="1802596.A2Z11_00680"/>
<dbReference type="Gene3D" id="1.10.150.320">
    <property type="entry name" value="Photosystem II 12 kDa extrinsic protein"/>
    <property type="match status" value="1"/>
</dbReference>